<sequence length="79" mass="8605">MLAARLDDLYSKTNSFLPAHLAPSPLQIASPLDSDPKKEKASSSQYSKLVEEGLRERGSDVGSGEGDSRSGVDRVGRWW</sequence>
<feature type="compositionally biased region" description="Basic and acidic residues" evidence="1">
    <location>
        <begin position="66"/>
        <end position="79"/>
    </location>
</feature>
<dbReference type="EMBL" id="JBEDUW010000002">
    <property type="protein sequence ID" value="KAK9943710.1"/>
    <property type="molecule type" value="Genomic_DNA"/>
</dbReference>
<evidence type="ECO:0000313" key="2">
    <source>
        <dbReference type="EMBL" id="KAK9943710.1"/>
    </source>
</evidence>
<organism evidence="2 3">
    <name type="scientific">Rubus argutus</name>
    <name type="common">Southern blackberry</name>
    <dbReference type="NCBI Taxonomy" id="59490"/>
    <lineage>
        <taxon>Eukaryota</taxon>
        <taxon>Viridiplantae</taxon>
        <taxon>Streptophyta</taxon>
        <taxon>Embryophyta</taxon>
        <taxon>Tracheophyta</taxon>
        <taxon>Spermatophyta</taxon>
        <taxon>Magnoliopsida</taxon>
        <taxon>eudicotyledons</taxon>
        <taxon>Gunneridae</taxon>
        <taxon>Pentapetalae</taxon>
        <taxon>rosids</taxon>
        <taxon>fabids</taxon>
        <taxon>Rosales</taxon>
        <taxon>Rosaceae</taxon>
        <taxon>Rosoideae</taxon>
        <taxon>Rosoideae incertae sedis</taxon>
        <taxon>Rubus</taxon>
    </lineage>
</organism>
<feature type="region of interest" description="Disordered" evidence="1">
    <location>
        <begin position="27"/>
        <end position="79"/>
    </location>
</feature>
<dbReference type="Proteomes" id="UP001457282">
    <property type="component" value="Unassembled WGS sequence"/>
</dbReference>
<dbReference type="AlphaFoldDB" id="A0AAW1Y6N5"/>
<reference evidence="2 3" key="1">
    <citation type="journal article" date="2023" name="G3 (Bethesda)">
        <title>A chromosome-length genome assembly and annotation of blackberry (Rubus argutus, cv. 'Hillquist').</title>
        <authorList>
            <person name="Bruna T."/>
            <person name="Aryal R."/>
            <person name="Dudchenko O."/>
            <person name="Sargent D.J."/>
            <person name="Mead D."/>
            <person name="Buti M."/>
            <person name="Cavallini A."/>
            <person name="Hytonen T."/>
            <person name="Andres J."/>
            <person name="Pham M."/>
            <person name="Weisz D."/>
            <person name="Mascagni F."/>
            <person name="Usai G."/>
            <person name="Natali L."/>
            <person name="Bassil N."/>
            <person name="Fernandez G.E."/>
            <person name="Lomsadze A."/>
            <person name="Armour M."/>
            <person name="Olukolu B."/>
            <person name="Poorten T."/>
            <person name="Britton C."/>
            <person name="Davik J."/>
            <person name="Ashrafi H."/>
            <person name="Aiden E.L."/>
            <person name="Borodovsky M."/>
            <person name="Worthington M."/>
        </authorList>
    </citation>
    <scope>NUCLEOTIDE SEQUENCE [LARGE SCALE GENOMIC DNA]</scope>
    <source>
        <strain evidence="2">PI 553951</strain>
    </source>
</reference>
<comment type="caution">
    <text evidence="2">The sequence shown here is derived from an EMBL/GenBank/DDBJ whole genome shotgun (WGS) entry which is preliminary data.</text>
</comment>
<accession>A0AAW1Y6N5</accession>
<gene>
    <name evidence="2" type="ORF">M0R45_009311</name>
</gene>
<name>A0AAW1Y6N5_RUBAR</name>
<evidence type="ECO:0000256" key="1">
    <source>
        <dbReference type="SAM" id="MobiDB-lite"/>
    </source>
</evidence>
<proteinExistence type="predicted"/>
<feature type="compositionally biased region" description="Basic and acidic residues" evidence="1">
    <location>
        <begin position="49"/>
        <end position="59"/>
    </location>
</feature>
<evidence type="ECO:0000313" key="3">
    <source>
        <dbReference type="Proteomes" id="UP001457282"/>
    </source>
</evidence>
<keyword evidence="3" id="KW-1185">Reference proteome</keyword>
<protein>
    <submittedName>
        <fullName evidence="2">Uncharacterized protein</fullName>
    </submittedName>
</protein>